<dbReference type="AlphaFoldDB" id="A0A1I7XDH6"/>
<dbReference type="Proteomes" id="UP000095283">
    <property type="component" value="Unplaced"/>
</dbReference>
<evidence type="ECO:0000313" key="2">
    <source>
        <dbReference type="WBParaSite" id="Hba_15401"/>
    </source>
</evidence>
<accession>A0A1I7XDH6</accession>
<sequence>MTEPTSNGVKYIERSDIWRTDNSCLVCQSVCSSSEDKRKHEELPKHVKKLKIYDFFAKEAANLPSSDKPSSLMKRYQRTREKAVGLECIHELQFPWSTSSWWACSICYDSGCVYEQADQHLMSLNHLQTYIVSYYI</sequence>
<protein>
    <submittedName>
        <fullName evidence="2">C2H2-type domain-containing protein</fullName>
    </submittedName>
</protein>
<evidence type="ECO:0000313" key="1">
    <source>
        <dbReference type="Proteomes" id="UP000095283"/>
    </source>
</evidence>
<organism evidence="1 2">
    <name type="scientific">Heterorhabditis bacteriophora</name>
    <name type="common">Entomopathogenic nematode worm</name>
    <dbReference type="NCBI Taxonomy" id="37862"/>
    <lineage>
        <taxon>Eukaryota</taxon>
        <taxon>Metazoa</taxon>
        <taxon>Ecdysozoa</taxon>
        <taxon>Nematoda</taxon>
        <taxon>Chromadorea</taxon>
        <taxon>Rhabditida</taxon>
        <taxon>Rhabditina</taxon>
        <taxon>Rhabditomorpha</taxon>
        <taxon>Strongyloidea</taxon>
        <taxon>Heterorhabditidae</taxon>
        <taxon>Heterorhabditis</taxon>
    </lineage>
</organism>
<dbReference type="WBParaSite" id="Hba_15401">
    <property type="protein sequence ID" value="Hba_15401"/>
    <property type="gene ID" value="Hba_15401"/>
</dbReference>
<proteinExistence type="predicted"/>
<keyword evidence="1" id="KW-1185">Reference proteome</keyword>
<reference evidence="2" key="1">
    <citation type="submission" date="2016-11" db="UniProtKB">
        <authorList>
            <consortium name="WormBaseParasite"/>
        </authorList>
    </citation>
    <scope>IDENTIFICATION</scope>
</reference>
<name>A0A1I7XDH6_HETBA</name>